<dbReference type="Proteomes" id="UP000740883">
    <property type="component" value="Unassembled WGS sequence"/>
</dbReference>
<dbReference type="AlphaFoldDB" id="A0A9P6KZ60"/>
<dbReference type="PANTHER" id="PTHR15271:SF4">
    <property type="entry name" value="CHROMATIN ASSEMBLY FACTOR 1 SUBUNIT B"/>
    <property type="match status" value="1"/>
</dbReference>
<keyword evidence="2" id="KW-1185">Reference proteome</keyword>
<accession>A0A9P6KZ60</accession>
<dbReference type="SMART" id="SM00320">
    <property type="entry name" value="WD40"/>
    <property type="match status" value="4"/>
</dbReference>
<dbReference type="Pfam" id="PF00400">
    <property type="entry name" value="WD40"/>
    <property type="match status" value="2"/>
</dbReference>
<comment type="caution">
    <text evidence="1">The sequence shown here is derived from an EMBL/GenBank/DDBJ whole genome shotgun (WGS) entry which is preliminary data.</text>
</comment>
<dbReference type="GO" id="GO:0033186">
    <property type="term" value="C:CAF-1 complex"/>
    <property type="evidence" value="ECO:0007669"/>
    <property type="project" value="TreeGrafter"/>
</dbReference>
<organism evidence="1 2">
    <name type="scientific">Nosema granulosis</name>
    <dbReference type="NCBI Taxonomy" id="83296"/>
    <lineage>
        <taxon>Eukaryota</taxon>
        <taxon>Fungi</taxon>
        <taxon>Fungi incertae sedis</taxon>
        <taxon>Microsporidia</taxon>
        <taxon>Nosematidae</taxon>
        <taxon>Nosema</taxon>
    </lineage>
</organism>
<dbReference type="PANTHER" id="PTHR15271">
    <property type="entry name" value="CHROMATIN ASSEMBLY FACTOR 1 SUBUNIT B"/>
    <property type="match status" value="1"/>
</dbReference>
<dbReference type="InterPro" id="IPR036322">
    <property type="entry name" value="WD40_repeat_dom_sf"/>
</dbReference>
<gene>
    <name evidence="1" type="primary">CHAF1B</name>
    <name evidence="1" type="ORF">NGRA_1645</name>
</gene>
<reference evidence="1 2" key="1">
    <citation type="journal article" date="2020" name="Genome Biol. Evol.">
        <title>Comparative genomics of strictly vertically transmitted, feminizing microsporidia endosymbionts of amphipod crustaceans.</title>
        <authorList>
            <person name="Cormier A."/>
            <person name="Chebbi M.A."/>
            <person name="Giraud I."/>
            <person name="Wattier R."/>
            <person name="Teixeira M."/>
            <person name="Gilbert C."/>
            <person name="Rigaud T."/>
            <person name="Cordaux R."/>
        </authorList>
    </citation>
    <scope>NUCLEOTIDE SEQUENCE [LARGE SCALE GENOMIC DNA]</scope>
    <source>
        <strain evidence="1 2">Ou3-Ou53</strain>
    </source>
</reference>
<dbReference type="Gene3D" id="2.130.10.10">
    <property type="entry name" value="YVTN repeat-like/Quinoprotein amine dehydrogenase"/>
    <property type="match status" value="1"/>
</dbReference>
<dbReference type="OrthoDB" id="71227at2759"/>
<dbReference type="SUPFAM" id="SSF50978">
    <property type="entry name" value="WD40 repeat-like"/>
    <property type="match status" value="1"/>
</dbReference>
<dbReference type="InterPro" id="IPR015943">
    <property type="entry name" value="WD40/YVTN_repeat-like_dom_sf"/>
</dbReference>
<dbReference type="InterPro" id="IPR045145">
    <property type="entry name" value="PTHR15271"/>
</dbReference>
<name>A0A9P6KZ60_9MICR</name>
<dbReference type="GO" id="GO:0006335">
    <property type="term" value="P:DNA replication-dependent chromatin assembly"/>
    <property type="evidence" value="ECO:0007669"/>
    <property type="project" value="InterPro"/>
</dbReference>
<proteinExistence type="predicted"/>
<sequence length="323" mass="35705">MFEVTTHNLYFHDQSSIFSLDSFQDLLCTGGGDGVARLWKIESSESSSTGSTFLEYFTALDSPIKISYLSDLHTHSRTVNCVRFSRNGDLASCSDGGKIFVTLSGKIVSVREADGKDCYELLWIDNFLVAGLSCGTIEVFKTSEQGVCKLSSLKIHSDTVQGLTYRNTSSLLVSVGKDNLLALMDFNLETGEISKISTNNLAAYNLASTNRGFYRRISFSKDGLLQLVSCKTNLLINLSHPYRELHWLSKVGPLDSDTIRVVEDKLTYIVTKKSVYVYEESNLKGCVENISFKSTTDATMCCGILFVSSLDGFISSLKLKNYA</sequence>
<evidence type="ECO:0000313" key="2">
    <source>
        <dbReference type="Proteomes" id="UP000740883"/>
    </source>
</evidence>
<dbReference type="GO" id="GO:0005634">
    <property type="term" value="C:nucleus"/>
    <property type="evidence" value="ECO:0007669"/>
    <property type="project" value="TreeGrafter"/>
</dbReference>
<protein>
    <submittedName>
        <fullName evidence="1">Chromatin assembly factor 1 subunit B</fullName>
    </submittedName>
</protein>
<evidence type="ECO:0000313" key="1">
    <source>
        <dbReference type="EMBL" id="KAF9762941.1"/>
    </source>
</evidence>
<dbReference type="InterPro" id="IPR001680">
    <property type="entry name" value="WD40_rpt"/>
</dbReference>
<dbReference type="GO" id="GO:0006334">
    <property type="term" value="P:nucleosome assembly"/>
    <property type="evidence" value="ECO:0007669"/>
    <property type="project" value="TreeGrafter"/>
</dbReference>
<dbReference type="EMBL" id="SBJO01000118">
    <property type="protein sequence ID" value="KAF9762941.1"/>
    <property type="molecule type" value="Genomic_DNA"/>
</dbReference>